<reference evidence="2 3" key="1">
    <citation type="journal article" date="2010" name="Stand. Genomic Sci.">
        <title>Complete genome sequence of Streptosporangium roseum type strain (NI 9100).</title>
        <authorList>
            <person name="Nolan M."/>
            <person name="Sikorski J."/>
            <person name="Jando M."/>
            <person name="Lucas S."/>
            <person name="Lapidus A."/>
            <person name="Glavina Del Rio T."/>
            <person name="Chen F."/>
            <person name="Tice H."/>
            <person name="Pitluck S."/>
            <person name="Cheng J.F."/>
            <person name="Chertkov O."/>
            <person name="Sims D."/>
            <person name="Meincke L."/>
            <person name="Brettin T."/>
            <person name="Han C."/>
            <person name="Detter J.C."/>
            <person name="Bruce D."/>
            <person name="Goodwin L."/>
            <person name="Land M."/>
            <person name="Hauser L."/>
            <person name="Chang Y.J."/>
            <person name="Jeffries C.D."/>
            <person name="Ivanova N."/>
            <person name="Mavromatis K."/>
            <person name="Mikhailova N."/>
            <person name="Chen A."/>
            <person name="Palaniappan K."/>
            <person name="Chain P."/>
            <person name="Rohde M."/>
            <person name="Goker M."/>
            <person name="Bristow J."/>
            <person name="Eisen J.A."/>
            <person name="Markowitz V."/>
            <person name="Hugenholtz P."/>
            <person name="Kyrpides N.C."/>
            <person name="Klenk H.P."/>
        </authorList>
    </citation>
    <scope>NUCLEOTIDE SEQUENCE [LARGE SCALE GENOMIC DNA]</scope>
    <source>
        <strain evidence="3">ATCC 12428 / DSM 43021 / JCM 3005 / NI 9100</strain>
    </source>
</reference>
<dbReference type="EMBL" id="CP001814">
    <property type="protein sequence ID" value="ACZ91860.1"/>
    <property type="molecule type" value="Genomic_DNA"/>
</dbReference>
<dbReference type="Proteomes" id="UP000002029">
    <property type="component" value="Chromosome"/>
</dbReference>
<dbReference type="KEGG" id="sro:Sros_9242"/>
<evidence type="ECO:0000313" key="3">
    <source>
        <dbReference type="Proteomes" id="UP000002029"/>
    </source>
</evidence>
<keyword evidence="3" id="KW-1185">Reference proteome</keyword>
<evidence type="ECO:0000256" key="1">
    <source>
        <dbReference type="SAM" id="MobiDB-lite"/>
    </source>
</evidence>
<evidence type="ECO:0000313" key="2">
    <source>
        <dbReference type="EMBL" id="ACZ91860.1"/>
    </source>
</evidence>
<accession>D2BCP0</accession>
<gene>
    <name evidence="2" type="ordered locus">Sros_9242</name>
</gene>
<dbReference type="AlphaFoldDB" id="D2BCP0"/>
<dbReference type="STRING" id="479432.Sros_9242"/>
<sequence length="37" mass="3607">MSAGATSSGAVSHLGGFSGTVSARGESGRVSIRVKIE</sequence>
<protein>
    <submittedName>
        <fullName evidence="2">Uncharacterized protein</fullName>
    </submittedName>
</protein>
<feature type="compositionally biased region" description="Polar residues" evidence="1">
    <location>
        <begin position="1"/>
        <end position="10"/>
    </location>
</feature>
<feature type="region of interest" description="Disordered" evidence="1">
    <location>
        <begin position="1"/>
        <end position="37"/>
    </location>
</feature>
<name>D2BCP0_STRRD</name>
<dbReference type="HOGENOM" id="CLU_3349320_0_0_11"/>
<organism evidence="2 3">
    <name type="scientific">Streptosporangium roseum (strain ATCC 12428 / DSM 43021 / JCM 3005 / KCTC 9067 / NCIMB 10171 / NRRL 2505 / NI 9100)</name>
    <dbReference type="NCBI Taxonomy" id="479432"/>
    <lineage>
        <taxon>Bacteria</taxon>
        <taxon>Bacillati</taxon>
        <taxon>Actinomycetota</taxon>
        <taxon>Actinomycetes</taxon>
        <taxon>Streptosporangiales</taxon>
        <taxon>Streptosporangiaceae</taxon>
        <taxon>Streptosporangium</taxon>
    </lineage>
</organism>
<proteinExistence type="predicted"/>